<evidence type="ECO:0000313" key="10">
    <source>
        <dbReference type="RefSeq" id="XP_029640272.1"/>
    </source>
</evidence>
<dbReference type="RefSeq" id="XP_029640253.1">
    <property type="nucleotide sequence ID" value="XM_029784393.2"/>
</dbReference>
<proteinExistence type="predicted"/>
<dbReference type="PROSITE" id="PS01180">
    <property type="entry name" value="CUB"/>
    <property type="match status" value="1"/>
</dbReference>
<accession>A0A6P7SQ52</accession>
<dbReference type="Gene3D" id="2.60.120.740">
    <property type="match status" value="1"/>
</dbReference>
<feature type="domain" description="CUB" evidence="6">
    <location>
        <begin position="125"/>
        <end position="235"/>
    </location>
</feature>
<evidence type="ECO:0000259" key="6">
    <source>
        <dbReference type="PROSITE" id="PS01180"/>
    </source>
</evidence>
<dbReference type="Gene3D" id="2.60.120.290">
    <property type="entry name" value="Spermadhesin, CUB domain"/>
    <property type="match status" value="1"/>
</dbReference>
<dbReference type="RefSeq" id="XP_036362853.1">
    <property type="nucleotide sequence ID" value="XM_036506960.1"/>
</dbReference>
<dbReference type="CDD" id="cd22823">
    <property type="entry name" value="Gal_Rha_Lectin"/>
    <property type="match status" value="1"/>
</dbReference>
<comment type="caution">
    <text evidence="3">Lacks conserved residue(s) required for the propagation of feature annotation.</text>
</comment>
<keyword evidence="2 3" id="KW-1015">Disulfide bond</keyword>
<organism evidence="7 8">
    <name type="scientific">Octopus sinensis</name>
    <name type="common">East Asian common octopus</name>
    <dbReference type="NCBI Taxonomy" id="2607531"/>
    <lineage>
        <taxon>Eukaryota</taxon>
        <taxon>Metazoa</taxon>
        <taxon>Spiralia</taxon>
        <taxon>Lophotrochozoa</taxon>
        <taxon>Mollusca</taxon>
        <taxon>Cephalopoda</taxon>
        <taxon>Coleoidea</taxon>
        <taxon>Octopodiformes</taxon>
        <taxon>Octopoda</taxon>
        <taxon>Incirrata</taxon>
        <taxon>Octopodidae</taxon>
        <taxon>Octopus</taxon>
    </lineage>
</organism>
<dbReference type="SMART" id="SM00042">
    <property type="entry name" value="CUB"/>
    <property type="match status" value="1"/>
</dbReference>
<feature type="transmembrane region" description="Helical" evidence="4">
    <location>
        <begin position="265"/>
        <end position="291"/>
    </location>
</feature>
<evidence type="ECO:0000256" key="2">
    <source>
        <dbReference type="ARBA" id="ARBA00023157"/>
    </source>
</evidence>
<dbReference type="RefSeq" id="XP_036362863.1">
    <property type="nucleotide sequence ID" value="XM_036506970.1"/>
</dbReference>
<feature type="chain" id="PRO_5045019675" evidence="5">
    <location>
        <begin position="27"/>
        <end position="330"/>
    </location>
</feature>
<sequence>MARLFSWAIVLFAVFLYFDICHLVAGLKVSACFKDKKDSLNATCPSNYMVRILRSFYGHSSRGSCSYEANDCIQEDEQNYPCMGREFCLVNIPTSKTGQRKGNCSFNYFQVEYQCVNRSEVRKICTTKQLTDPSGYISSDRYPNNVQGPITCQLNIRVEPHRKIQLYILDMDLKGERNKNCTDYLDLNLGINTITICNRSVNEKSFPTSKNELNLTLKVASRGKRKGLWLYYEAIPPLKVTESPTVKNYQQHYQSDPKPQVNNSAIFVAATAGVIGTLLFILITFLIFLVFKIQIKKKRQKVYSNFIIQNQNRKNTSHNQTLSNLSNIEI</sequence>
<dbReference type="InterPro" id="IPR043159">
    <property type="entry name" value="Lectin_gal-bd_sf"/>
</dbReference>
<protein>
    <submittedName>
        <fullName evidence="8 9">Uncharacterized protein LOC115215197 isoform X1</fullName>
    </submittedName>
</protein>
<dbReference type="RefSeq" id="XP_036362870.1">
    <property type="nucleotide sequence ID" value="XM_036506977.1"/>
</dbReference>
<evidence type="ECO:0000256" key="4">
    <source>
        <dbReference type="SAM" id="Phobius"/>
    </source>
</evidence>
<keyword evidence="5" id="KW-0732">Signal</keyword>
<dbReference type="InterPro" id="IPR000859">
    <property type="entry name" value="CUB_dom"/>
</dbReference>
<dbReference type="PANTHER" id="PTHR24251">
    <property type="entry name" value="OVOCHYMASE-RELATED"/>
    <property type="match status" value="1"/>
</dbReference>
<evidence type="ECO:0000313" key="7">
    <source>
        <dbReference type="Proteomes" id="UP000515154"/>
    </source>
</evidence>
<dbReference type="CDD" id="cd00041">
    <property type="entry name" value="CUB"/>
    <property type="match status" value="1"/>
</dbReference>
<evidence type="ECO:0000256" key="5">
    <source>
        <dbReference type="SAM" id="SignalP"/>
    </source>
</evidence>
<dbReference type="RefSeq" id="XP_029640272.1">
    <property type="nucleotide sequence ID" value="XM_029784412.2"/>
</dbReference>
<gene>
    <name evidence="8 9 10 11 12 13 14" type="primary">LOC115215197</name>
</gene>
<keyword evidence="7" id="KW-1185">Reference proteome</keyword>
<name>A0A6P7SQ52_9MOLL</name>
<feature type="disulfide bond" evidence="3">
    <location>
        <begin position="125"/>
        <end position="152"/>
    </location>
</feature>
<evidence type="ECO:0000313" key="11">
    <source>
        <dbReference type="RefSeq" id="XP_036362853.1"/>
    </source>
</evidence>
<evidence type="ECO:0000256" key="1">
    <source>
        <dbReference type="ARBA" id="ARBA00022737"/>
    </source>
</evidence>
<keyword evidence="4" id="KW-1133">Transmembrane helix</keyword>
<evidence type="ECO:0000256" key="3">
    <source>
        <dbReference type="PROSITE-ProRule" id="PRU00059"/>
    </source>
</evidence>
<evidence type="ECO:0000313" key="12">
    <source>
        <dbReference type="RefSeq" id="XP_036362863.1"/>
    </source>
</evidence>
<reference evidence="8 9" key="1">
    <citation type="submission" date="2025-08" db="UniProtKB">
        <authorList>
            <consortium name="RefSeq"/>
        </authorList>
    </citation>
    <scope>IDENTIFICATION</scope>
</reference>
<dbReference type="PANTHER" id="PTHR24251:SF37">
    <property type="entry name" value="CUB DOMAIN-CONTAINING PROTEIN"/>
    <property type="match status" value="1"/>
</dbReference>
<dbReference type="AlphaFoldDB" id="A0A6P7SQ52"/>
<evidence type="ECO:0000313" key="8">
    <source>
        <dbReference type="RefSeq" id="XP_029640253.1"/>
    </source>
</evidence>
<evidence type="ECO:0000313" key="13">
    <source>
        <dbReference type="RefSeq" id="XP_036362869.1"/>
    </source>
</evidence>
<dbReference type="RefSeq" id="XP_036362869.1">
    <property type="nucleotide sequence ID" value="XM_036506976.1"/>
</dbReference>
<dbReference type="SUPFAM" id="SSF49854">
    <property type="entry name" value="Spermadhesin, CUB domain"/>
    <property type="match status" value="1"/>
</dbReference>
<evidence type="ECO:0000313" key="14">
    <source>
        <dbReference type="RefSeq" id="XP_036362870.1"/>
    </source>
</evidence>
<dbReference type="Pfam" id="PF00431">
    <property type="entry name" value="CUB"/>
    <property type="match status" value="1"/>
</dbReference>
<dbReference type="Proteomes" id="UP000515154">
    <property type="component" value="Linkage group LG1"/>
</dbReference>
<dbReference type="KEGG" id="osn:115215197"/>
<keyword evidence="4" id="KW-0472">Membrane</keyword>
<keyword evidence="1" id="KW-0677">Repeat</keyword>
<feature type="signal peptide" evidence="5">
    <location>
        <begin position="1"/>
        <end position="26"/>
    </location>
</feature>
<dbReference type="RefSeq" id="XP_029640262.1">
    <property type="nucleotide sequence ID" value="XM_029784402.2"/>
</dbReference>
<evidence type="ECO:0000313" key="9">
    <source>
        <dbReference type="RefSeq" id="XP_029640262.1"/>
    </source>
</evidence>
<dbReference type="InterPro" id="IPR035914">
    <property type="entry name" value="Sperma_CUB_dom_sf"/>
</dbReference>
<keyword evidence="4" id="KW-0812">Transmembrane</keyword>